<name>A0A366M9Z1_9EURY</name>
<evidence type="ECO:0000313" key="1">
    <source>
        <dbReference type="EMBL" id="RBQ23006.1"/>
    </source>
</evidence>
<reference evidence="1 2" key="1">
    <citation type="submission" date="2018-06" db="EMBL/GenBank/DDBJ databases">
        <title>Genomic insight into two independent archaeal endosymbiosis events.</title>
        <authorList>
            <person name="Lind A.E."/>
            <person name="Lewis W.H."/>
            <person name="Spang A."/>
            <person name="Guy L."/>
            <person name="Embley M.T."/>
            <person name="Ettema T.J.G."/>
        </authorList>
    </citation>
    <scope>NUCLEOTIDE SEQUENCE [LARGE SCALE GENOMIC DNA]</scope>
    <source>
        <strain evidence="1">NOE</strain>
    </source>
</reference>
<proteinExistence type="predicted"/>
<gene>
    <name evidence="1" type="ORF">ALNOE001_12820</name>
</gene>
<dbReference type="Proteomes" id="UP000253099">
    <property type="component" value="Unassembled WGS sequence"/>
</dbReference>
<accession>A0A366M9Z1</accession>
<evidence type="ECO:0000313" key="2">
    <source>
        <dbReference type="Proteomes" id="UP000253099"/>
    </source>
</evidence>
<dbReference type="AlphaFoldDB" id="A0A366M9Z1"/>
<organism evidence="1 2">
    <name type="scientific">Candidatus Methanobinarius endosymbioticus</name>
    <dbReference type="NCBI Taxonomy" id="2006182"/>
    <lineage>
        <taxon>Archaea</taxon>
        <taxon>Methanobacteriati</taxon>
        <taxon>Methanobacteriota</taxon>
        <taxon>Methanomada group</taxon>
        <taxon>Methanobacteria</taxon>
        <taxon>Methanobacteriales</taxon>
        <taxon>Methanobacteriaceae</taxon>
        <taxon>Candidatus Methanobinarius</taxon>
    </lineage>
</organism>
<comment type="caution">
    <text evidence="1">The sequence shown here is derived from an EMBL/GenBank/DDBJ whole genome shotgun (WGS) entry which is preliminary data.</text>
</comment>
<sequence length="83" mass="10273">MLSNKEVYDDDIQKEFIKSPNYTRRLEKRYIKNKYKKDRIKYHEKRVSKRYRHHEGLISKKEYYTKKGSAAAYKYGGWYLFPP</sequence>
<keyword evidence="2" id="KW-1185">Reference proteome</keyword>
<protein>
    <submittedName>
        <fullName evidence="1">Uncharacterized protein</fullName>
    </submittedName>
</protein>
<dbReference type="EMBL" id="NIZT01000030">
    <property type="protein sequence ID" value="RBQ23006.1"/>
    <property type="molecule type" value="Genomic_DNA"/>
</dbReference>